<name>A0A8T2IZ37_9PIPI</name>
<keyword evidence="1" id="KW-0812">Transmembrane</keyword>
<sequence>MCVYIYIYIYINKISLFISWLSNVHKLPRELRFICDYYNKGANNVQNSVGRTSVYYFGVTPLCPLSSELLLISTQHILRLGTKEGTICPG</sequence>
<gene>
    <name evidence="2" type="ORF">GDO86_013375</name>
</gene>
<keyword evidence="3" id="KW-1185">Reference proteome</keyword>
<keyword evidence="1" id="KW-0472">Membrane</keyword>
<evidence type="ECO:0000313" key="2">
    <source>
        <dbReference type="EMBL" id="KAG8435396.1"/>
    </source>
</evidence>
<reference evidence="2" key="1">
    <citation type="thesis" date="2020" institute="ProQuest LLC" country="789 East Eisenhower Parkway, Ann Arbor, MI, USA">
        <title>Comparative Genomics and Chromosome Evolution.</title>
        <authorList>
            <person name="Mudd A.B."/>
        </authorList>
    </citation>
    <scope>NUCLEOTIDE SEQUENCE</scope>
    <source>
        <strain evidence="2">Female2</strain>
        <tissue evidence="2">Blood</tissue>
    </source>
</reference>
<evidence type="ECO:0000313" key="3">
    <source>
        <dbReference type="Proteomes" id="UP000812440"/>
    </source>
</evidence>
<keyword evidence="1" id="KW-1133">Transmembrane helix</keyword>
<dbReference type="EMBL" id="JAACNH010000008">
    <property type="protein sequence ID" value="KAG8435396.1"/>
    <property type="molecule type" value="Genomic_DNA"/>
</dbReference>
<feature type="transmembrane region" description="Helical" evidence="1">
    <location>
        <begin position="6"/>
        <end position="24"/>
    </location>
</feature>
<organism evidence="2 3">
    <name type="scientific">Hymenochirus boettgeri</name>
    <name type="common">Congo dwarf clawed frog</name>
    <dbReference type="NCBI Taxonomy" id="247094"/>
    <lineage>
        <taxon>Eukaryota</taxon>
        <taxon>Metazoa</taxon>
        <taxon>Chordata</taxon>
        <taxon>Craniata</taxon>
        <taxon>Vertebrata</taxon>
        <taxon>Euteleostomi</taxon>
        <taxon>Amphibia</taxon>
        <taxon>Batrachia</taxon>
        <taxon>Anura</taxon>
        <taxon>Pipoidea</taxon>
        <taxon>Pipidae</taxon>
        <taxon>Pipinae</taxon>
        <taxon>Hymenochirus</taxon>
    </lineage>
</organism>
<comment type="caution">
    <text evidence="2">The sequence shown here is derived from an EMBL/GenBank/DDBJ whole genome shotgun (WGS) entry which is preliminary data.</text>
</comment>
<evidence type="ECO:0000256" key="1">
    <source>
        <dbReference type="SAM" id="Phobius"/>
    </source>
</evidence>
<dbReference type="Proteomes" id="UP000812440">
    <property type="component" value="Chromosome 7"/>
</dbReference>
<dbReference type="AlphaFoldDB" id="A0A8T2IZ37"/>
<protein>
    <submittedName>
        <fullName evidence="2">Uncharacterized protein</fullName>
    </submittedName>
</protein>
<accession>A0A8T2IZ37</accession>
<proteinExistence type="predicted"/>